<dbReference type="InterPro" id="IPR038770">
    <property type="entry name" value="Na+/solute_symporter_sf"/>
</dbReference>
<dbReference type="Pfam" id="PF13593">
    <property type="entry name" value="SBF_like"/>
    <property type="match status" value="1"/>
</dbReference>
<feature type="transmembrane region" description="Helical" evidence="1">
    <location>
        <begin position="12"/>
        <end position="31"/>
    </location>
</feature>
<name>A0A9D2AHY7_9BACT</name>
<dbReference type="PANTHER" id="PTHR18640:SF5">
    <property type="entry name" value="SODIUM_BILE ACID COTRANSPORTER 7"/>
    <property type="match status" value="1"/>
</dbReference>
<accession>A0A9D2AHY7</accession>
<feature type="transmembrane region" description="Helical" evidence="1">
    <location>
        <begin position="131"/>
        <end position="155"/>
    </location>
</feature>
<dbReference type="EMBL" id="DXFQ01000078">
    <property type="protein sequence ID" value="HIX19868.1"/>
    <property type="molecule type" value="Genomic_DNA"/>
</dbReference>
<keyword evidence="1" id="KW-0812">Transmembrane</keyword>
<proteinExistence type="predicted"/>
<evidence type="ECO:0000256" key="1">
    <source>
        <dbReference type="SAM" id="Phobius"/>
    </source>
</evidence>
<dbReference type="PIRSF" id="PIRSF026166">
    <property type="entry name" value="UCP026166"/>
    <property type="match status" value="1"/>
</dbReference>
<keyword evidence="1" id="KW-1133">Transmembrane helix</keyword>
<feature type="transmembrane region" description="Helical" evidence="1">
    <location>
        <begin position="206"/>
        <end position="226"/>
    </location>
</feature>
<feature type="transmembrane region" description="Helical" evidence="1">
    <location>
        <begin position="99"/>
        <end position="119"/>
    </location>
</feature>
<keyword evidence="1" id="KW-0472">Membrane</keyword>
<feature type="transmembrane region" description="Helical" evidence="1">
    <location>
        <begin position="66"/>
        <end position="87"/>
    </location>
</feature>
<reference evidence="2" key="1">
    <citation type="journal article" date="2021" name="PeerJ">
        <title>Extensive microbial diversity within the chicken gut microbiome revealed by metagenomics and culture.</title>
        <authorList>
            <person name="Gilroy R."/>
            <person name="Ravi A."/>
            <person name="Getino M."/>
            <person name="Pursley I."/>
            <person name="Horton D.L."/>
            <person name="Alikhan N.F."/>
            <person name="Baker D."/>
            <person name="Gharbi K."/>
            <person name="Hall N."/>
            <person name="Watson M."/>
            <person name="Adriaenssens E.M."/>
            <person name="Foster-Nyarko E."/>
            <person name="Jarju S."/>
            <person name="Secka A."/>
            <person name="Antonio M."/>
            <person name="Oren A."/>
            <person name="Chaudhuri R.R."/>
            <person name="La Ragione R."/>
            <person name="Hildebrand F."/>
            <person name="Pallen M.J."/>
        </authorList>
    </citation>
    <scope>NUCLEOTIDE SEQUENCE</scope>
    <source>
        <strain evidence="2">14975</strain>
    </source>
</reference>
<feature type="transmembrane region" description="Helical" evidence="1">
    <location>
        <begin position="167"/>
        <end position="185"/>
    </location>
</feature>
<dbReference type="AlphaFoldDB" id="A0A9D2AHY7"/>
<dbReference type="Gene3D" id="1.20.1530.20">
    <property type="match status" value="1"/>
</dbReference>
<evidence type="ECO:0000313" key="3">
    <source>
        <dbReference type="Proteomes" id="UP000823964"/>
    </source>
</evidence>
<dbReference type="InterPro" id="IPR016833">
    <property type="entry name" value="Put_Na-Bile_cotransptr"/>
</dbReference>
<dbReference type="Proteomes" id="UP000823964">
    <property type="component" value="Unassembled WGS sequence"/>
</dbReference>
<reference evidence="2" key="2">
    <citation type="submission" date="2021-04" db="EMBL/GenBank/DDBJ databases">
        <authorList>
            <person name="Gilroy R."/>
        </authorList>
    </citation>
    <scope>NUCLEOTIDE SEQUENCE</scope>
    <source>
        <strain evidence="2">14975</strain>
    </source>
</reference>
<sequence>MLSILAKTDRFTNGIIICVILGLLLPCHGIGADIFDWLTNAAIILLFFLYGAKLSRQSVIDGLLHWRLQALVAFFTFIFFPIFFSLVQPLGERLVGSALYMGLIYVACLPSTVQSSIAFTSVAGGNVPAAVCAASASSLLGVFLTPLLVGLLFHTSNASGAAVGLDTILQICYQILLPFIAGQIAQRWLKPWVDSHRKLIGWNDQTTIWLVVYTAFSGATRGGYWSQLDARHLIGLILLCLILLCIIHATTYFSSKLLGFSREDRITIVFCGSKKSLAVGAPMMMAIFGSLDNNLLLPLMIFHQVQLVTCAHLARMWHRDGDDDGGY</sequence>
<comment type="caution">
    <text evidence="2">The sequence shown here is derived from an EMBL/GenBank/DDBJ whole genome shotgun (WGS) entry which is preliminary data.</text>
</comment>
<evidence type="ECO:0000313" key="2">
    <source>
        <dbReference type="EMBL" id="HIX19868.1"/>
    </source>
</evidence>
<dbReference type="PANTHER" id="PTHR18640">
    <property type="entry name" value="SOLUTE CARRIER FAMILY 10 MEMBER 7"/>
    <property type="match status" value="1"/>
</dbReference>
<protein>
    <submittedName>
        <fullName evidence="2">Bile acid:sodium symporter</fullName>
    </submittedName>
</protein>
<feature type="transmembrane region" description="Helical" evidence="1">
    <location>
        <begin position="232"/>
        <end position="254"/>
    </location>
</feature>
<dbReference type="GO" id="GO:0005886">
    <property type="term" value="C:plasma membrane"/>
    <property type="evidence" value="ECO:0007669"/>
    <property type="project" value="TreeGrafter"/>
</dbReference>
<organism evidence="2 3">
    <name type="scientific">Candidatus Akkermansia intestinigallinarum</name>
    <dbReference type="NCBI Taxonomy" id="2838431"/>
    <lineage>
        <taxon>Bacteria</taxon>
        <taxon>Pseudomonadati</taxon>
        <taxon>Verrucomicrobiota</taxon>
        <taxon>Verrucomicrobiia</taxon>
        <taxon>Verrucomicrobiales</taxon>
        <taxon>Akkermansiaceae</taxon>
        <taxon>Akkermansia</taxon>
    </lineage>
</organism>
<gene>
    <name evidence="2" type="ORF">H9862_04600</name>
</gene>